<keyword evidence="4" id="KW-0808">Transferase</keyword>
<dbReference type="SUPFAM" id="SSF53448">
    <property type="entry name" value="Nucleotide-diphospho-sugar transferases"/>
    <property type="match status" value="1"/>
</dbReference>
<evidence type="ECO:0000313" key="4">
    <source>
        <dbReference type="EMBL" id="RJG49549.1"/>
    </source>
</evidence>
<protein>
    <submittedName>
        <fullName evidence="4">Glycosyltransferase family 2 protein</fullName>
    </submittedName>
</protein>
<dbReference type="AlphaFoldDB" id="A0A418YHX6"/>
<accession>A0A418YHX6</accession>
<dbReference type="Proteomes" id="UP000283255">
    <property type="component" value="Unassembled WGS sequence"/>
</dbReference>
<keyword evidence="5" id="KW-1185">Reference proteome</keyword>
<dbReference type="Gene3D" id="3.90.550.10">
    <property type="entry name" value="Spore Coat Polysaccharide Biosynthesis Protein SpsA, Chain A"/>
    <property type="match status" value="1"/>
</dbReference>
<feature type="transmembrane region" description="Helical" evidence="2">
    <location>
        <begin position="202"/>
        <end position="220"/>
    </location>
</feature>
<dbReference type="Pfam" id="PF00535">
    <property type="entry name" value="Glycos_transf_2"/>
    <property type="match status" value="1"/>
</dbReference>
<evidence type="ECO:0000256" key="1">
    <source>
        <dbReference type="ARBA" id="ARBA00038494"/>
    </source>
</evidence>
<sequence>MKKQHSLSVILITKNEADRVEKCLQSVAHVADEIIVLDSGSTDDTVAICQRYTDKVTITDWPGFGKQKQRALEQATCDWVLSIDADEALDEVMQQSMTQLLCQTDIECTSYRLPWGVTIYGKTLKYGRSARSVLRLFQREGARYTLDEVHETVVPAEGKKGKLAGLLLHYTQRHYGHGLEKTAKYAWLGAQKYHRKGKKARPFPLIVLGGGWTFILIYFIRRGFLDGAIGFIVAMSYAQANYNKHMGLWLLQNRKP</sequence>
<gene>
    <name evidence="4" type="ORF">D1Z90_06215</name>
</gene>
<reference evidence="4 5" key="1">
    <citation type="submission" date="2018-09" db="EMBL/GenBank/DDBJ databases">
        <authorList>
            <person name="Wang F."/>
        </authorList>
    </citation>
    <scope>NUCLEOTIDE SEQUENCE [LARGE SCALE GENOMIC DNA]</scope>
    <source>
        <strain evidence="4 5">PLHSC7-2</strain>
    </source>
</reference>
<dbReference type="EMBL" id="QZCH01000004">
    <property type="protein sequence ID" value="RJG49549.1"/>
    <property type="molecule type" value="Genomic_DNA"/>
</dbReference>
<keyword evidence="2" id="KW-0812">Transmembrane</keyword>
<proteinExistence type="inferred from homology"/>
<organism evidence="4 5">
    <name type="scientific">Motilimonas pumila</name>
    <dbReference type="NCBI Taxonomy" id="2303987"/>
    <lineage>
        <taxon>Bacteria</taxon>
        <taxon>Pseudomonadati</taxon>
        <taxon>Pseudomonadota</taxon>
        <taxon>Gammaproteobacteria</taxon>
        <taxon>Alteromonadales</taxon>
        <taxon>Alteromonadales genera incertae sedis</taxon>
        <taxon>Motilimonas</taxon>
    </lineage>
</organism>
<dbReference type="InterPro" id="IPR029044">
    <property type="entry name" value="Nucleotide-diphossugar_trans"/>
</dbReference>
<dbReference type="PANTHER" id="PTHR43630:SF2">
    <property type="entry name" value="GLYCOSYLTRANSFERASE"/>
    <property type="match status" value="1"/>
</dbReference>
<reference evidence="4 5" key="2">
    <citation type="submission" date="2019-01" db="EMBL/GenBank/DDBJ databases">
        <title>Motilimonas pumilus sp. nov., isolated from the gut of sea cucumber (Apostichopus japonicus).</title>
        <authorList>
            <person name="Wang F.-Q."/>
            <person name="Ren L.-H."/>
            <person name="Lin Y.-W."/>
            <person name="Sun G.-H."/>
            <person name="Du Z.-J."/>
            <person name="Zhao J.-X."/>
            <person name="Liu X.-J."/>
            <person name="Liu L.-J."/>
        </authorList>
    </citation>
    <scope>NUCLEOTIDE SEQUENCE [LARGE SCALE GENOMIC DNA]</scope>
    <source>
        <strain evidence="4 5">PLHSC7-2</strain>
    </source>
</reference>
<keyword evidence="2" id="KW-0472">Membrane</keyword>
<evidence type="ECO:0000256" key="2">
    <source>
        <dbReference type="SAM" id="Phobius"/>
    </source>
</evidence>
<evidence type="ECO:0000313" key="5">
    <source>
        <dbReference type="Proteomes" id="UP000283255"/>
    </source>
</evidence>
<keyword evidence="2" id="KW-1133">Transmembrane helix</keyword>
<dbReference type="OrthoDB" id="9069044at2"/>
<dbReference type="PANTHER" id="PTHR43630">
    <property type="entry name" value="POLY-BETA-1,6-N-ACETYL-D-GLUCOSAMINE SYNTHASE"/>
    <property type="match status" value="1"/>
</dbReference>
<dbReference type="GO" id="GO:0016740">
    <property type="term" value="F:transferase activity"/>
    <property type="evidence" value="ECO:0007669"/>
    <property type="project" value="UniProtKB-KW"/>
</dbReference>
<feature type="domain" description="Glycosyltransferase 2-like" evidence="3">
    <location>
        <begin position="8"/>
        <end position="106"/>
    </location>
</feature>
<dbReference type="RefSeq" id="WP_119909884.1">
    <property type="nucleotide sequence ID" value="NZ_QZCH01000004.1"/>
</dbReference>
<comment type="similarity">
    <text evidence="1">Belongs to the glycosyltransferase 2 family. WaaE/KdtX subfamily.</text>
</comment>
<name>A0A418YHX6_9GAMM</name>
<dbReference type="CDD" id="cd02511">
    <property type="entry name" value="Beta4Glucosyltransferase"/>
    <property type="match status" value="1"/>
</dbReference>
<dbReference type="InterPro" id="IPR001173">
    <property type="entry name" value="Glyco_trans_2-like"/>
</dbReference>
<comment type="caution">
    <text evidence="4">The sequence shown here is derived from an EMBL/GenBank/DDBJ whole genome shotgun (WGS) entry which is preliminary data.</text>
</comment>
<evidence type="ECO:0000259" key="3">
    <source>
        <dbReference type="Pfam" id="PF00535"/>
    </source>
</evidence>